<dbReference type="EMBL" id="OZ026884">
    <property type="protein sequence ID" value="CAL1240298.1"/>
    <property type="molecule type" value="Genomic_DNA"/>
</dbReference>
<protein>
    <submittedName>
        <fullName evidence="1">Uncharacterized protein</fullName>
    </submittedName>
</protein>
<dbReference type="Proteomes" id="UP001497493">
    <property type="component" value="Chromosome"/>
</dbReference>
<proteinExistence type="predicted"/>
<keyword evidence="2" id="KW-1185">Reference proteome</keyword>
<evidence type="ECO:0000313" key="2">
    <source>
        <dbReference type="Proteomes" id="UP001497493"/>
    </source>
</evidence>
<name>A0ABM9NI49_9GAMM</name>
<sequence>MRSSWPWFASHRRVSCKSMADSPCGGDPRRPVPALARGVPVGTGAILVYALAAAESFASAPVAIKPRDPLAKCKFFKNKAKSARSGPGVKLSEGSTH</sequence>
<evidence type="ECO:0000313" key="1">
    <source>
        <dbReference type="EMBL" id="CAL1240298.1"/>
    </source>
</evidence>
<gene>
    <name evidence="1" type="ORF">MECH1_V1_1522</name>
</gene>
<accession>A0ABM9NI49</accession>
<organism evidence="1 2">
    <name type="scientific">Candidatus Methylocalor cossyra</name>
    <dbReference type="NCBI Taxonomy" id="3108543"/>
    <lineage>
        <taxon>Bacteria</taxon>
        <taxon>Pseudomonadati</taxon>
        <taxon>Pseudomonadota</taxon>
        <taxon>Gammaproteobacteria</taxon>
        <taxon>Methylococcales</taxon>
        <taxon>Methylococcaceae</taxon>
        <taxon>Candidatus Methylocalor</taxon>
    </lineage>
</organism>
<reference evidence="1 2" key="1">
    <citation type="submission" date="2024-04" db="EMBL/GenBank/DDBJ databases">
        <authorList>
            <person name="Cremers G."/>
        </authorList>
    </citation>
    <scope>NUCLEOTIDE SEQUENCE [LARGE SCALE GENOMIC DNA]</scope>
    <source>
        <strain evidence="1">MeCH1-AG</strain>
    </source>
</reference>